<organism evidence="4 5">
    <name type="scientific">Actinomadura vinacea</name>
    <dbReference type="NCBI Taxonomy" id="115336"/>
    <lineage>
        <taxon>Bacteria</taxon>
        <taxon>Bacillati</taxon>
        <taxon>Actinomycetota</taxon>
        <taxon>Actinomycetes</taxon>
        <taxon>Streptosporangiales</taxon>
        <taxon>Thermomonosporaceae</taxon>
        <taxon>Actinomadura</taxon>
    </lineage>
</organism>
<keyword evidence="2" id="KW-0812">Transmembrane</keyword>
<dbReference type="InterPro" id="IPR002931">
    <property type="entry name" value="Transglutaminase-like"/>
</dbReference>
<protein>
    <recommendedName>
        <fullName evidence="3">Transglutaminase-like domain-containing protein</fullName>
    </recommendedName>
</protein>
<name>A0ABN3IZD2_9ACTN</name>
<feature type="transmembrane region" description="Helical" evidence="2">
    <location>
        <begin position="145"/>
        <end position="162"/>
    </location>
</feature>
<dbReference type="Pfam" id="PF01841">
    <property type="entry name" value="Transglut_core"/>
    <property type="match status" value="1"/>
</dbReference>
<feature type="transmembrane region" description="Helical" evidence="2">
    <location>
        <begin position="31"/>
        <end position="49"/>
    </location>
</feature>
<accession>A0ABN3IZD2</accession>
<gene>
    <name evidence="4" type="ORF">GCM10010191_29160</name>
</gene>
<evidence type="ECO:0000313" key="4">
    <source>
        <dbReference type="EMBL" id="GAA2416888.1"/>
    </source>
</evidence>
<comment type="caution">
    <text evidence="4">The sequence shown here is derived from an EMBL/GenBank/DDBJ whole genome shotgun (WGS) entry which is preliminary data.</text>
</comment>
<feature type="transmembrane region" description="Helical" evidence="2">
    <location>
        <begin position="579"/>
        <end position="601"/>
    </location>
</feature>
<keyword evidence="2" id="KW-0472">Membrane</keyword>
<dbReference type="Gene3D" id="3.10.620.30">
    <property type="match status" value="1"/>
</dbReference>
<dbReference type="InterPro" id="IPR052901">
    <property type="entry name" value="Bact_TGase-like"/>
</dbReference>
<proteinExistence type="predicted"/>
<evidence type="ECO:0000313" key="5">
    <source>
        <dbReference type="Proteomes" id="UP001501231"/>
    </source>
</evidence>
<evidence type="ECO:0000259" key="3">
    <source>
        <dbReference type="SMART" id="SM00460"/>
    </source>
</evidence>
<dbReference type="SUPFAM" id="SSF54001">
    <property type="entry name" value="Cysteine proteinases"/>
    <property type="match status" value="1"/>
</dbReference>
<dbReference type="PANTHER" id="PTHR42736">
    <property type="entry name" value="PROTEIN-GLUTAMINE GAMMA-GLUTAMYLTRANSFERASE"/>
    <property type="match status" value="1"/>
</dbReference>
<reference evidence="4 5" key="1">
    <citation type="journal article" date="2019" name="Int. J. Syst. Evol. Microbiol.">
        <title>The Global Catalogue of Microorganisms (GCM) 10K type strain sequencing project: providing services to taxonomists for standard genome sequencing and annotation.</title>
        <authorList>
            <consortium name="The Broad Institute Genomics Platform"/>
            <consortium name="The Broad Institute Genome Sequencing Center for Infectious Disease"/>
            <person name="Wu L."/>
            <person name="Ma J."/>
        </authorList>
    </citation>
    <scope>NUCLEOTIDE SEQUENCE [LARGE SCALE GENOMIC DNA]</scope>
    <source>
        <strain evidence="4 5">JCM 3325</strain>
    </source>
</reference>
<keyword evidence="5" id="KW-1185">Reference proteome</keyword>
<evidence type="ECO:0000256" key="1">
    <source>
        <dbReference type="SAM" id="MobiDB-lite"/>
    </source>
</evidence>
<feature type="compositionally biased region" description="Polar residues" evidence="1">
    <location>
        <begin position="537"/>
        <end position="553"/>
    </location>
</feature>
<dbReference type="RefSeq" id="WP_344589462.1">
    <property type="nucleotide sequence ID" value="NZ_BAAARW010000011.1"/>
</dbReference>
<dbReference type="PANTHER" id="PTHR42736:SF1">
    <property type="entry name" value="PROTEIN-GLUTAMINE GAMMA-GLUTAMYLTRANSFERASE"/>
    <property type="match status" value="1"/>
</dbReference>
<feature type="transmembrane region" description="Helical" evidence="2">
    <location>
        <begin position="168"/>
        <end position="185"/>
    </location>
</feature>
<feature type="region of interest" description="Disordered" evidence="1">
    <location>
        <begin position="515"/>
        <end position="572"/>
    </location>
</feature>
<feature type="domain" description="Transglutaminase-like" evidence="3">
    <location>
        <begin position="452"/>
        <end position="521"/>
    </location>
</feature>
<dbReference type="Proteomes" id="UP001501231">
    <property type="component" value="Unassembled WGS sequence"/>
</dbReference>
<dbReference type="InterPro" id="IPR021878">
    <property type="entry name" value="TgpA_N"/>
</dbReference>
<dbReference type="Pfam" id="PF11992">
    <property type="entry name" value="TgpA_N"/>
    <property type="match status" value="1"/>
</dbReference>
<evidence type="ECO:0000256" key="2">
    <source>
        <dbReference type="SAM" id="Phobius"/>
    </source>
</evidence>
<feature type="transmembrane region" description="Helical" evidence="2">
    <location>
        <begin position="197"/>
        <end position="216"/>
    </location>
</feature>
<dbReference type="EMBL" id="BAAARW010000011">
    <property type="protein sequence ID" value="GAA2416888.1"/>
    <property type="molecule type" value="Genomic_DNA"/>
</dbReference>
<dbReference type="InterPro" id="IPR025403">
    <property type="entry name" value="TgpA-like_C"/>
</dbReference>
<dbReference type="Pfam" id="PF13559">
    <property type="entry name" value="DUF4129"/>
    <property type="match status" value="1"/>
</dbReference>
<dbReference type="SMART" id="SM00460">
    <property type="entry name" value="TGc"/>
    <property type="match status" value="1"/>
</dbReference>
<keyword evidence="2" id="KW-1133">Transmembrane helix</keyword>
<feature type="compositionally biased region" description="Pro residues" evidence="1">
    <location>
        <begin position="563"/>
        <end position="572"/>
    </location>
</feature>
<dbReference type="InterPro" id="IPR038765">
    <property type="entry name" value="Papain-like_cys_pep_sf"/>
</dbReference>
<feature type="transmembrane region" description="Helical" evidence="2">
    <location>
        <begin position="61"/>
        <end position="81"/>
    </location>
</feature>
<feature type="transmembrane region" description="Helical" evidence="2">
    <location>
        <begin position="118"/>
        <end position="138"/>
    </location>
</feature>
<sequence length="721" mass="76770">MIRRYLSLVVTASLAAVAGLAFHRVFGLRPVLPVAAVAAVAPTVLAGLLSGPRRAGRPWPLWISLVLTVVAWTGTVAVTVLRPALSDGTLPRALREGVLGSWKSILTTLLPAPAEPELLVLVHVLVWLAAFGSAELALRTSLRAAPCLPPLAAFGAALLLGVDGPGGNLGLAAATVVLIAVLVLVRSEEAAWRPLLAGVPLAAVLGAVAFAAGPYVPVGAEPYNPREQVRAPPPQQRDGVSPLDRVGGWLLAPDQVLFRVEASRRENVRLAVLSRFDGVAWSSTARFVPTGSRVPAAPDAAGGSLRTSAQRITIRDLPGVWVPAADRPRRVDGLGVVVDPDSGSLAAAALLRPGQSYRVASEVREWRAGDLADAGVAQDAEAREAMRLPWGPGATKPPVQLEEFRRFAQNATAGAVSPVQQAAMLAVRLKSYARYDVTAPPGHSYRQLDYFLSEGRRGTPEHFAATYAVLARTLGLPTRIMVGFSGGRPAGNARDMRAGDVMVWPEVKFDKLGWVPFNPTPQRSDQSKDSDAVAAGETQQKLEQIQRNAASQQRGGGPDKTPQTPPPAPPAAADPPLPWWVYAVSIAGPLAIAYLLAVLLAPVLRRRRRRTGPPAARIAGAWRQALEHLGDVGLATARTLTAHEVAHFGAGHLGETALDHLRPLADLVNHTRFAPAPPGPHAADQAWEHTDRLGRLVTAKAGRLRRLRRRLHPRTLRRDRP</sequence>